<protein>
    <submittedName>
        <fullName evidence="1">Uncharacterized protein</fullName>
    </submittedName>
</protein>
<sequence>MAALQLQCCRVSPPAAFSPASASARPPPSTLHILPTSRCARCFPRLKLQLGEMTTPARPRLAVQAHYRGSNAHPRHEPPDHFVEERRYIFSRIAKIIHIEEGYLLVLPTIRQGVEATQSFVELMVARRQRALERPRQQYHRIGFS</sequence>
<reference evidence="1" key="2">
    <citation type="submission" date="2021-12" db="EMBL/GenBank/DDBJ databases">
        <title>Resequencing data analysis of finger millet.</title>
        <authorList>
            <person name="Hatakeyama M."/>
            <person name="Aluri S."/>
            <person name="Balachadran M.T."/>
            <person name="Sivarajan S.R."/>
            <person name="Poveda L."/>
            <person name="Shimizu-Inatsugi R."/>
            <person name="Schlapbach R."/>
            <person name="Sreeman S.M."/>
            <person name="Shimizu K.K."/>
        </authorList>
    </citation>
    <scope>NUCLEOTIDE SEQUENCE</scope>
</reference>
<dbReference type="Proteomes" id="UP001054889">
    <property type="component" value="Unassembled WGS sequence"/>
</dbReference>
<gene>
    <name evidence="1" type="primary">gb09924</name>
    <name evidence="1" type="ORF">PR202_gb09924</name>
</gene>
<accession>A0AAV5EHY7</accession>
<reference evidence="1" key="1">
    <citation type="journal article" date="2018" name="DNA Res.">
        <title>Multiple hybrid de novo genome assembly of finger millet, an orphan allotetraploid crop.</title>
        <authorList>
            <person name="Hatakeyama M."/>
            <person name="Aluri S."/>
            <person name="Balachadran M.T."/>
            <person name="Sivarajan S.R."/>
            <person name="Patrignani A."/>
            <person name="Gruter S."/>
            <person name="Poveda L."/>
            <person name="Shimizu-Inatsugi R."/>
            <person name="Baeten J."/>
            <person name="Francoijs K.J."/>
            <person name="Nataraja K.N."/>
            <person name="Reddy Y.A.N."/>
            <person name="Phadnis S."/>
            <person name="Ravikumar R.L."/>
            <person name="Schlapbach R."/>
            <person name="Sreeman S.M."/>
            <person name="Shimizu K.K."/>
        </authorList>
    </citation>
    <scope>NUCLEOTIDE SEQUENCE</scope>
</reference>
<keyword evidence="2" id="KW-1185">Reference proteome</keyword>
<proteinExistence type="predicted"/>
<organism evidence="1 2">
    <name type="scientific">Eleusine coracana subsp. coracana</name>
    <dbReference type="NCBI Taxonomy" id="191504"/>
    <lineage>
        <taxon>Eukaryota</taxon>
        <taxon>Viridiplantae</taxon>
        <taxon>Streptophyta</taxon>
        <taxon>Embryophyta</taxon>
        <taxon>Tracheophyta</taxon>
        <taxon>Spermatophyta</taxon>
        <taxon>Magnoliopsida</taxon>
        <taxon>Liliopsida</taxon>
        <taxon>Poales</taxon>
        <taxon>Poaceae</taxon>
        <taxon>PACMAD clade</taxon>
        <taxon>Chloridoideae</taxon>
        <taxon>Cynodonteae</taxon>
        <taxon>Eleusininae</taxon>
        <taxon>Eleusine</taxon>
    </lineage>
</organism>
<comment type="caution">
    <text evidence="1">The sequence shown here is derived from an EMBL/GenBank/DDBJ whole genome shotgun (WGS) entry which is preliminary data.</text>
</comment>
<name>A0AAV5EHY7_ELECO</name>
<dbReference type="EMBL" id="BQKI01000075">
    <property type="protein sequence ID" value="GJN22368.1"/>
    <property type="molecule type" value="Genomic_DNA"/>
</dbReference>
<dbReference type="AlphaFoldDB" id="A0AAV5EHY7"/>
<evidence type="ECO:0000313" key="1">
    <source>
        <dbReference type="EMBL" id="GJN22368.1"/>
    </source>
</evidence>
<evidence type="ECO:0000313" key="2">
    <source>
        <dbReference type="Proteomes" id="UP001054889"/>
    </source>
</evidence>